<dbReference type="AlphaFoldDB" id="A0A815P0P8"/>
<keyword evidence="3" id="KW-1185">Reference proteome</keyword>
<evidence type="ECO:0000313" key="2">
    <source>
        <dbReference type="EMBL" id="CAF1439248.1"/>
    </source>
</evidence>
<comment type="caution">
    <text evidence="2">The sequence shown here is derived from an EMBL/GenBank/DDBJ whole genome shotgun (WGS) entry which is preliminary data.</text>
</comment>
<organism evidence="2 3">
    <name type="scientific">Adineta ricciae</name>
    <name type="common">Rotifer</name>
    <dbReference type="NCBI Taxonomy" id="249248"/>
    <lineage>
        <taxon>Eukaryota</taxon>
        <taxon>Metazoa</taxon>
        <taxon>Spiralia</taxon>
        <taxon>Gnathifera</taxon>
        <taxon>Rotifera</taxon>
        <taxon>Eurotatoria</taxon>
        <taxon>Bdelloidea</taxon>
        <taxon>Adinetida</taxon>
        <taxon>Adinetidae</taxon>
        <taxon>Adineta</taxon>
    </lineage>
</organism>
<evidence type="ECO:0000313" key="1">
    <source>
        <dbReference type="EMBL" id="CAF0886481.1"/>
    </source>
</evidence>
<evidence type="ECO:0000313" key="3">
    <source>
        <dbReference type="Proteomes" id="UP000663828"/>
    </source>
</evidence>
<dbReference type="EMBL" id="CAJNOR010003697">
    <property type="protein sequence ID" value="CAF1439248.1"/>
    <property type="molecule type" value="Genomic_DNA"/>
</dbReference>
<dbReference type="Proteomes" id="UP000663828">
    <property type="component" value="Unassembled WGS sequence"/>
</dbReference>
<protein>
    <submittedName>
        <fullName evidence="2">Uncharacterized protein</fullName>
    </submittedName>
</protein>
<proteinExistence type="predicted"/>
<name>A0A815P0P8_ADIRI</name>
<dbReference type="Proteomes" id="UP000663852">
    <property type="component" value="Unassembled WGS sequence"/>
</dbReference>
<gene>
    <name evidence="1" type="ORF">EDS130_LOCUS9053</name>
    <name evidence="2" type="ORF">XAT740_LOCUS36217</name>
</gene>
<dbReference type="EMBL" id="CAJNOJ010000030">
    <property type="protein sequence ID" value="CAF0886481.1"/>
    <property type="molecule type" value="Genomic_DNA"/>
</dbReference>
<dbReference type="OrthoDB" id="9983425at2759"/>
<reference evidence="2" key="1">
    <citation type="submission" date="2021-02" db="EMBL/GenBank/DDBJ databases">
        <authorList>
            <person name="Nowell W R."/>
        </authorList>
    </citation>
    <scope>NUCLEOTIDE SEQUENCE</scope>
</reference>
<accession>A0A815P0P8</accession>
<sequence>MPHKTKSNSKLTLVKLHKCTAGKRIWKFFSKLLWHFNQTVPNYSPHENRRAKLYTRRGSVRQNREQQTSITKTHVQVHYTARYRTCSTRQRQITLMSIAEENENDLLNYK</sequence>